<feature type="binding site" evidence="27">
    <location>
        <position position="81"/>
    </location>
    <ligand>
        <name>[2Fe-2S] cluster</name>
        <dbReference type="ChEBI" id="CHEBI:190135"/>
    </ligand>
</feature>
<dbReference type="Gene3D" id="2.40.30.10">
    <property type="entry name" value="Translation factors"/>
    <property type="match status" value="1"/>
</dbReference>
<evidence type="ECO:0000256" key="2">
    <source>
        <dbReference type="ARBA" id="ARBA00002972"/>
    </source>
</evidence>
<keyword evidence="20 27" id="KW-0406">Ion transport</keyword>
<dbReference type="Gene3D" id="3.10.20.30">
    <property type="match status" value="1"/>
</dbReference>
<organism evidence="30 31">
    <name type="scientific">Moraxella canis</name>
    <dbReference type="NCBI Taxonomy" id="90239"/>
    <lineage>
        <taxon>Bacteria</taxon>
        <taxon>Pseudomonadati</taxon>
        <taxon>Pseudomonadota</taxon>
        <taxon>Gammaproteobacteria</taxon>
        <taxon>Moraxellales</taxon>
        <taxon>Moraxellaceae</taxon>
        <taxon>Moraxella</taxon>
    </lineage>
</organism>
<comment type="subcellular location">
    <subcellularLocation>
        <location evidence="3">Cell inner membrane</location>
    </subcellularLocation>
    <subcellularLocation>
        <location evidence="27">Cell membrane</location>
        <topology evidence="27">Single-pass membrane protein</topology>
    </subcellularLocation>
</comment>
<evidence type="ECO:0000256" key="18">
    <source>
        <dbReference type="ARBA" id="ARBA00023027"/>
    </source>
</evidence>
<evidence type="ECO:0000256" key="8">
    <source>
        <dbReference type="ARBA" id="ARBA00022448"/>
    </source>
</evidence>
<dbReference type="InterPro" id="IPR010205">
    <property type="entry name" value="NqrF"/>
</dbReference>
<feature type="binding site" evidence="27">
    <location>
        <position position="72"/>
    </location>
    <ligand>
        <name>[2Fe-2S] cluster</name>
        <dbReference type="ChEBI" id="CHEBI:190135"/>
    </ligand>
</feature>
<keyword evidence="27" id="KW-1133">Transmembrane helix</keyword>
<dbReference type="InterPro" id="IPR036010">
    <property type="entry name" value="2Fe-2S_ferredoxin-like_sf"/>
</dbReference>
<evidence type="ECO:0000256" key="6">
    <source>
        <dbReference type="ARBA" id="ARBA00013099"/>
    </source>
</evidence>
<dbReference type="EC" id="7.2.1.1" evidence="6 27"/>
<evidence type="ECO:0000256" key="16">
    <source>
        <dbReference type="ARBA" id="ARBA00023004"/>
    </source>
</evidence>
<dbReference type="PIRSF" id="PIRSF000044">
    <property type="entry name" value="Cis_Diol_DH_RD"/>
    <property type="match status" value="1"/>
</dbReference>
<evidence type="ECO:0000256" key="27">
    <source>
        <dbReference type="HAMAP-Rule" id="MF_00430"/>
    </source>
</evidence>
<keyword evidence="14 27" id="KW-0274">FAD</keyword>
<evidence type="ECO:0000256" key="14">
    <source>
        <dbReference type="ARBA" id="ARBA00022827"/>
    </source>
</evidence>
<dbReference type="RefSeq" id="WP_049237105.1">
    <property type="nucleotide sequence ID" value="NZ_CP139961.1"/>
</dbReference>
<evidence type="ECO:0000256" key="11">
    <source>
        <dbReference type="ARBA" id="ARBA00022630"/>
    </source>
</evidence>
<evidence type="ECO:0000256" key="15">
    <source>
        <dbReference type="ARBA" id="ARBA00022967"/>
    </source>
</evidence>
<dbReference type="InterPro" id="IPR001433">
    <property type="entry name" value="OxRdtase_FAD/NAD-bd"/>
</dbReference>
<keyword evidence="9 27" id="KW-1003">Cell membrane</keyword>
<keyword evidence="22 27" id="KW-0472">Membrane</keyword>
<feature type="transmembrane region" description="Helical" evidence="27">
    <location>
        <begin position="6"/>
        <end position="27"/>
    </location>
</feature>
<evidence type="ECO:0000256" key="9">
    <source>
        <dbReference type="ARBA" id="ARBA00022475"/>
    </source>
</evidence>
<keyword evidence="18 27" id="KW-0520">NAD</keyword>
<accession>A0ABZ0WZ56</accession>
<evidence type="ECO:0000256" key="23">
    <source>
        <dbReference type="ARBA" id="ARBA00023201"/>
    </source>
</evidence>
<reference evidence="30 31" key="1">
    <citation type="submission" date="2023-12" db="EMBL/GenBank/DDBJ databases">
        <title>Genome sequencing and assembly of bacterial species from a model synthetic community.</title>
        <authorList>
            <person name="Hogle S.L."/>
        </authorList>
    </citation>
    <scope>NUCLEOTIDE SEQUENCE [LARGE SCALE GENOMIC DNA]</scope>
    <source>
        <strain evidence="30 31">HAMBI_2792</strain>
    </source>
</reference>
<dbReference type="InterPro" id="IPR001041">
    <property type="entry name" value="2Fe-2S_ferredoxin-type"/>
</dbReference>
<feature type="domain" description="FAD-binding FR-type" evidence="29">
    <location>
        <begin position="132"/>
        <end position="273"/>
    </location>
</feature>
<evidence type="ECO:0000256" key="10">
    <source>
        <dbReference type="ARBA" id="ARBA00022519"/>
    </source>
</evidence>
<evidence type="ECO:0000256" key="19">
    <source>
        <dbReference type="ARBA" id="ARBA00023053"/>
    </source>
</evidence>
<evidence type="ECO:0000256" key="21">
    <source>
        <dbReference type="ARBA" id="ARBA00023075"/>
    </source>
</evidence>
<dbReference type="CDD" id="cd06188">
    <property type="entry name" value="NADH_quinone_reductase"/>
    <property type="match status" value="1"/>
</dbReference>
<keyword evidence="21 27" id="KW-0830">Ubiquinone</keyword>
<dbReference type="PANTHER" id="PTHR43644">
    <property type="entry name" value="NA(+)-TRANSLOCATING NADH-QUINONE REDUCTASE SUBUNIT"/>
    <property type="match status" value="1"/>
</dbReference>
<evidence type="ECO:0000256" key="5">
    <source>
        <dbReference type="ARBA" id="ARBA00011309"/>
    </source>
</evidence>
<dbReference type="InterPro" id="IPR017938">
    <property type="entry name" value="Riboflavin_synthase-like_b-brl"/>
</dbReference>
<evidence type="ECO:0000256" key="20">
    <source>
        <dbReference type="ARBA" id="ARBA00023065"/>
    </source>
</evidence>
<dbReference type="Pfam" id="PF00970">
    <property type="entry name" value="FAD_binding_6"/>
    <property type="match status" value="1"/>
</dbReference>
<evidence type="ECO:0000256" key="12">
    <source>
        <dbReference type="ARBA" id="ARBA00022714"/>
    </source>
</evidence>
<dbReference type="InterPro" id="IPR017927">
    <property type="entry name" value="FAD-bd_FR_type"/>
</dbReference>
<proteinExistence type="inferred from homology"/>
<name>A0ABZ0WZ56_9GAMM</name>
<evidence type="ECO:0000259" key="28">
    <source>
        <dbReference type="PROSITE" id="PS51085"/>
    </source>
</evidence>
<feature type="domain" description="2Fe-2S ferredoxin-type" evidence="28">
    <location>
        <begin position="35"/>
        <end position="129"/>
    </location>
</feature>
<comment type="similarity">
    <text evidence="4 27">Belongs to the NqrF family.</text>
</comment>
<keyword evidence="10" id="KW-0997">Cell inner membrane</keyword>
<dbReference type="SUPFAM" id="SSF52343">
    <property type="entry name" value="Ferredoxin reductase-like, C-terminal NADP-linked domain"/>
    <property type="match status" value="1"/>
</dbReference>
<keyword evidence="31" id="KW-1185">Reference proteome</keyword>
<dbReference type="Proteomes" id="UP001324384">
    <property type="component" value="Chromosome"/>
</dbReference>
<dbReference type="InterPro" id="IPR012675">
    <property type="entry name" value="Beta-grasp_dom_sf"/>
</dbReference>
<evidence type="ECO:0000313" key="30">
    <source>
        <dbReference type="EMBL" id="WQE04543.1"/>
    </source>
</evidence>
<dbReference type="SUPFAM" id="SSF63380">
    <property type="entry name" value="Riboflavin synthase domain-like"/>
    <property type="match status" value="1"/>
</dbReference>
<dbReference type="EMBL" id="CP139961">
    <property type="protein sequence ID" value="WQE04543.1"/>
    <property type="molecule type" value="Genomic_DNA"/>
</dbReference>
<keyword evidence="13 27" id="KW-0479">Metal-binding</keyword>
<evidence type="ECO:0000256" key="26">
    <source>
        <dbReference type="ARBA" id="ARBA00048891"/>
    </source>
</evidence>
<sequence>MEFGTAIGGVIMFTIVIMSLVAIILAARSKLVSTGNVTITINDNPDNSISTAAGGKLLQTLANEGIFLSSACGGGGTCGQCRCKVLDGGGSILPTEEGHFTQGEIREGMRLACQVAVKQDMKIEVDPEFFDVKKWECEVISNDNVATFIKELTLKIPEGEVVPFRAGGYVQLEAPPHTVHYKDFDIAPEYHEDWDAFNLWRYTSKVDEPVIRAYSMANYPEEKGIIKFNIRIASPPPRGPEGIPPGKMSSYVFSLKPGDKITVSGPYGEFFAKDTDAEMVFIGGGAGMAPMRSHIFDQLKRLKSTRKISFWYGARSKREMFYVEDYDGLAEEFDNFEWHVALSDPQPEDNWEGYTGFIHNVLYEEYLKDHPAPEDCEFYMCGPPVMNAAVINMLKSLGVEDENILLDDFGG</sequence>
<evidence type="ECO:0000256" key="22">
    <source>
        <dbReference type="ARBA" id="ARBA00023136"/>
    </source>
</evidence>
<dbReference type="PROSITE" id="PS51384">
    <property type="entry name" value="FAD_FR"/>
    <property type="match status" value="1"/>
</dbReference>
<keyword evidence="8 27" id="KW-0813">Transport</keyword>
<dbReference type="PROSITE" id="PS51085">
    <property type="entry name" value="2FE2S_FER_2"/>
    <property type="match status" value="1"/>
</dbReference>
<comment type="function">
    <text evidence="2 27">NQR complex catalyzes the reduction of ubiquinone-1 to ubiquinol by two successive reactions, coupled with the transport of Na(+) ions from the cytoplasm to the periplasm. The first step is catalyzed by NqrF, which accepts electrons from NADH and reduces ubiquinone-1 to ubisemiquinone by a one-electron transfer pathway.</text>
</comment>
<evidence type="ECO:0000256" key="7">
    <source>
        <dbReference type="ARBA" id="ARBA00019729"/>
    </source>
</evidence>
<feature type="binding site" evidence="27">
    <location>
        <position position="78"/>
    </location>
    <ligand>
        <name>[2Fe-2S] cluster</name>
        <dbReference type="ChEBI" id="CHEBI:190135"/>
    </ligand>
</feature>
<keyword evidence="19 27" id="KW-0915">Sodium</keyword>
<dbReference type="HAMAP" id="MF_00430">
    <property type="entry name" value="NqrF"/>
    <property type="match status" value="1"/>
</dbReference>
<comment type="cofactor">
    <cofactor evidence="1 27">
        <name>FAD</name>
        <dbReference type="ChEBI" id="CHEBI:57692"/>
    </cofactor>
</comment>
<evidence type="ECO:0000256" key="24">
    <source>
        <dbReference type="ARBA" id="ARBA00030032"/>
    </source>
</evidence>
<evidence type="ECO:0000256" key="4">
    <source>
        <dbReference type="ARBA" id="ARBA00005570"/>
    </source>
</evidence>
<feature type="binding site" evidence="27">
    <location>
        <position position="113"/>
    </location>
    <ligand>
        <name>[2Fe-2S] cluster</name>
        <dbReference type="ChEBI" id="CHEBI:190135"/>
    </ligand>
</feature>
<dbReference type="InterPro" id="IPR008333">
    <property type="entry name" value="Cbr1-like_FAD-bd_dom"/>
</dbReference>
<evidence type="ECO:0000256" key="25">
    <source>
        <dbReference type="ARBA" id="ARBA00030787"/>
    </source>
</evidence>
<keyword evidence="16 27" id="KW-0408">Iron</keyword>
<comment type="catalytic activity">
    <reaction evidence="26 27">
        <text>a ubiquinone + n Na(+)(in) + NADH + H(+) = a ubiquinol + n Na(+)(out) + NAD(+)</text>
        <dbReference type="Rhea" id="RHEA:47748"/>
        <dbReference type="Rhea" id="RHEA-COMP:9565"/>
        <dbReference type="Rhea" id="RHEA-COMP:9566"/>
        <dbReference type="ChEBI" id="CHEBI:15378"/>
        <dbReference type="ChEBI" id="CHEBI:16389"/>
        <dbReference type="ChEBI" id="CHEBI:17976"/>
        <dbReference type="ChEBI" id="CHEBI:29101"/>
        <dbReference type="ChEBI" id="CHEBI:57540"/>
        <dbReference type="ChEBI" id="CHEBI:57945"/>
        <dbReference type="EC" id="7.2.1.1"/>
    </reaction>
</comment>
<comment type="cofactor">
    <cofactor evidence="27">
        <name>[2Fe-2S] cluster</name>
        <dbReference type="ChEBI" id="CHEBI:190135"/>
    </cofactor>
    <text evidence="27">Binds 1 [2Fe-2S] cluster.</text>
</comment>
<keyword evidence="15 27" id="KW-1278">Translocase</keyword>
<evidence type="ECO:0000259" key="29">
    <source>
        <dbReference type="PROSITE" id="PS51384"/>
    </source>
</evidence>
<keyword evidence="17 27" id="KW-0411">Iron-sulfur</keyword>
<keyword evidence="11 27" id="KW-0285">Flavoprotein</keyword>
<keyword evidence="12 27" id="KW-0001">2Fe-2S</keyword>
<evidence type="ECO:0000256" key="1">
    <source>
        <dbReference type="ARBA" id="ARBA00001974"/>
    </source>
</evidence>
<dbReference type="InterPro" id="IPR039261">
    <property type="entry name" value="FNR_nucleotide-bd"/>
</dbReference>
<evidence type="ECO:0000256" key="3">
    <source>
        <dbReference type="ARBA" id="ARBA00004533"/>
    </source>
</evidence>
<dbReference type="PANTHER" id="PTHR43644:SF1">
    <property type="entry name" value="NAD(P)H-FLAVIN REDUCTASE"/>
    <property type="match status" value="1"/>
</dbReference>
<protein>
    <recommendedName>
        <fullName evidence="7 27">Na(+)-translocating NADH-quinone reductase subunit F</fullName>
        <shortName evidence="27">Na(+)-NQR subunit F</shortName>
        <shortName evidence="27">Na(+)-translocating NQR subunit F</shortName>
        <ecNumber evidence="6 27">7.2.1.1</ecNumber>
    </recommendedName>
    <alternativeName>
        <fullName evidence="25 27">NQR complex subunit F</fullName>
    </alternativeName>
    <alternativeName>
        <fullName evidence="24 27">NQR-1 subunit F</fullName>
    </alternativeName>
</protein>
<evidence type="ECO:0000313" key="31">
    <source>
        <dbReference type="Proteomes" id="UP001324384"/>
    </source>
</evidence>
<gene>
    <name evidence="27 30" type="primary">nqrF</name>
    <name evidence="30" type="ORF">U0021_02845</name>
</gene>
<dbReference type="Pfam" id="PF00111">
    <property type="entry name" value="Fer2"/>
    <property type="match status" value="1"/>
</dbReference>
<evidence type="ECO:0000256" key="17">
    <source>
        <dbReference type="ARBA" id="ARBA00023014"/>
    </source>
</evidence>
<dbReference type="Pfam" id="PF00175">
    <property type="entry name" value="NAD_binding_1"/>
    <property type="match status" value="1"/>
</dbReference>
<keyword evidence="23 27" id="KW-0739">Sodium transport</keyword>
<dbReference type="SUPFAM" id="SSF54292">
    <property type="entry name" value="2Fe-2S ferredoxin-like"/>
    <property type="match status" value="1"/>
</dbReference>
<dbReference type="Gene3D" id="3.40.50.80">
    <property type="entry name" value="Nucleotide-binding domain of ferredoxin-NADP reductase (FNR) module"/>
    <property type="match status" value="1"/>
</dbReference>
<evidence type="ECO:0000256" key="13">
    <source>
        <dbReference type="ARBA" id="ARBA00022723"/>
    </source>
</evidence>
<keyword evidence="27" id="KW-0812">Transmembrane</keyword>
<comment type="subunit">
    <text evidence="5 27">Composed of six subunits; NqrA, NqrB, NqrC, NqrD, NqrE and NqrF.</text>
</comment>
<dbReference type="NCBIfam" id="TIGR01941">
    <property type="entry name" value="nqrF"/>
    <property type="match status" value="1"/>
</dbReference>